<feature type="compositionally biased region" description="Low complexity" evidence="1">
    <location>
        <begin position="303"/>
        <end position="323"/>
    </location>
</feature>
<sequence length="429" mass="45597">MSHELYIQVLSAMFLFWNGARILTYLPTIGKLLAREADIRSHSLLSWGSWTLSNGTFALMLLEMSRGIPNGMFWMNLANTLMCVIVSLIILFRRFPRLHTGVSKVWGKIRRIEPAPRAVSGQSASLNLDAGSPVGAHPADNQAPVSTHTWFGRPAAWIAAAGVLAFGAVGAVTFDVRPDHGQSGFVQSQASTEQLPGIIEPTSPTQQVSLPAPATPAIAAPPVREIASARTDLTPPVASASSERRAAPSRGSAAPRPSTRARQARATAVASQDHGNWATHFLASVKQTLGITPSAPPKRPTPSSRRGVASSSGSARGSAVARAEIVRHAPSVSNDHGTPSSRNSAPPQLPAARSGHADDFVTQDRPHSSQSAVYAAPPTVVFGAMPVAYAQAPVAYGYGYAGDYRESRQWHDNGGHKGYKHPQQDENDD</sequence>
<protein>
    <submittedName>
        <fullName evidence="3">Uncharacterized protein</fullName>
    </submittedName>
</protein>
<dbReference type="RefSeq" id="WP_228881632.1">
    <property type="nucleotide sequence ID" value="NZ_CAJQYX010000008.1"/>
</dbReference>
<evidence type="ECO:0000256" key="2">
    <source>
        <dbReference type="SAM" id="Phobius"/>
    </source>
</evidence>
<dbReference type="Proteomes" id="UP000789704">
    <property type="component" value="Unassembled WGS sequence"/>
</dbReference>
<feature type="region of interest" description="Disordered" evidence="1">
    <location>
        <begin position="290"/>
        <end position="371"/>
    </location>
</feature>
<dbReference type="EMBL" id="CAJQZC010000009">
    <property type="protein sequence ID" value="CAG4915264.1"/>
    <property type="molecule type" value="Genomic_DNA"/>
</dbReference>
<comment type="caution">
    <text evidence="3">The sequence shown here is derived from an EMBL/GenBank/DDBJ whole genome shotgun (WGS) entry which is preliminary data.</text>
</comment>
<feature type="transmembrane region" description="Helical" evidence="2">
    <location>
        <begin position="74"/>
        <end position="92"/>
    </location>
</feature>
<proteinExistence type="predicted"/>
<feature type="compositionally biased region" description="Basic and acidic residues" evidence="1">
    <location>
        <begin position="405"/>
        <end position="415"/>
    </location>
</feature>
<feature type="compositionally biased region" description="Low complexity" evidence="1">
    <location>
        <begin position="248"/>
        <end position="272"/>
    </location>
</feature>
<evidence type="ECO:0000313" key="4">
    <source>
        <dbReference type="Proteomes" id="UP000789704"/>
    </source>
</evidence>
<keyword evidence="4" id="KW-1185">Reference proteome</keyword>
<gene>
    <name evidence="3" type="ORF">LMG31841_04459</name>
</gene>
<feature type="region of interest" description="Disordered" evidence="1">
    <location>
        <begin position="233"/>
        <end position="275"/>
    </location>
</feature>
<feature type="region of interest" description="Disordered" evidence="1">
    <location>
        <begin position="405"/>
        <end position="429"/>
    </location>
</feature>
<name>A0A9N8RYZ5_9BURK</name>
<evidence type="ECO:0000313" key="3">
    <source>
        <dbReference type="EMBL" id="CAG4915264.1"/>
    </source>
</evidence>
<feature type="transmembrane region" description="Helical" evidence="2">
    <location>
        <begin position="6"/>
        <end position="23"/>
    </location>
</feature>
<keyword evidence="2" id="KW-0472">Membrane</keyword>
<keyword evidence="2" id="KW-0812">Transmembrane</keyword>
<evidence type="ECO:0000256" key="1">
    <source>
        <dbReference type="SAM" id="MobiDB-lite"/>
    </source>
</evidence>
<dbReference type="AlphaFoldDB" id="A0A9N8RYZ5"/>
<accession>A0A9N8RYZ5</accession>
<feature type="transmembrane region" description="Helical" evidence="2">
    <location>
        <begin position="155"/>
        <end position="174"/>
    </location>
</feature>
<reference evidence="3" key="1">
    <citation type="submission" date="2021-04" db="EMBL/GenBank/DDBJ databases">
        <authorList>
            <person name="Vanwijnsberghe S."/>
        </authorList>
    </citation>
    <scope>NUCLEOTIDE SEQUENCE</scope>
    <source>
        <strain evidence="3">LMG 31841</strain>
    </source>
</reference>
<organism evidence="3 4">
    <name type="scientific">Paraburkholderia saeva</name>
    <dbReference type="NCBI Taxonomy" id="2777537"/>
    <lineage>
        <taxon>Bacteria</taxon>
        <taxon>Pseudomonadati</taxon>
        <taxon>Pseudomonadota</taxon>
        <taxon>Betaproteobacteria</taxon>
        <taxon>Burkholderiales</taxon>
        <taxon>Burkholderiaceae</taxon>
        <taxon>Paraburkholderia</taxon>
    </lineage>
</organism>
<feature type="compositionally biased region" description="Polar residues" evidence="1">
    <location>
        <begin position="331"/>
        <end position="346"/>
    </location>
</feature>
<keyword evidence="2" id="KW-1133">Transmembrane helix</keyword>
<feature type="compositionally biased region" description="Basic and acidic residues" evidence="1">
    <location>
        <begin position="355"/>
        <end position="367"/>
    </location>
</feature>